<evidence type="ECO:0000313" key="2">
    <source>
        <dbReference type="EMBL" id="OQD51683.1"/>
    </source>
</evidence>
<dbReference type="SUPFAM" id="SSF53597">
    <property type="entry name" value="Dihydrofolate reductase-like"/>
    <property type="match status" value="1"/>
</dbReference>
<dbReference type="GO" id="GO:0008703">
    <property type="term" value="F:5-amino-6-(5-phosphoribosylamino)uracil reductase activity"/>
    <property type="evidence" value="ECO:0007669"/>
    <property type="project" value="InterPro"/>
</dbReference>
<dbReference type="PANTHER" id="PTHR38011:SF11">
    <property type="entry name" value="2,5-DIAMINO-6-RIBOSYLAMINO-4(3H)-PYRIMIDINONE 5'-PHOSPHATE REDUCTASE"/>
    <property type="match status" value="1"/>
</dbReference>
<reference evidence="3" key="1">
    <citation type="submission" date="2016-11" db="EMBL/GenBank/DDBJ databases">
        <authorList>
            <person name="Schniete J.K."/>
            <person name="Salih T."/>
            <person name="Algora Gallardo L."/>
            <person name="Martinez Fernandez S."/>
            <person name="Herron P.R."/>
        </authorList>
    </citation>
    <scope>NUCLEOTIDE SEQUENCE [LARGE SCALE GENOMIC DNA]</scope>
    <source>
        <strain evidence="3">DSM 41896</strain>
    </source>
</reference>
<name>A0A1V6MH97_9ACTN</name>
<accession>A0A1V6MH97</accession>
<evidence type="ECO:0000259" key="1">
    <source>
        <dbReference type="Pfam" id="PF01872"/>
    </source>
</evidence>
<dbReference type="InterPro" id="IPR050765">
    <property type="entry name" value="Riboflavin_Biosynth_HTPR"/>
</dbReference>
<dbReference type="STRING" id="114686.BM536_038720"/>
<dbReference type="InterPro" id="IPR024072">
    <property type="entry name" value="DHFR-like_dom_sf"/>
</dbReference>
<comment type="caution">
    <text evidence="2">The sequence shown here is derived from an EMBL/GenBank/DDBJ whole genome shotgun (WGS) entry which is preliminary data.</text>
</comment>
<dbReference type="Gene3D" id="3.40.430.10">
    <property type="entry name" value="Dihydrofolate Reductase, subunit A"/>
    <property type="match status" value="1"/>
</dbReference>
<protein>
    <submittedName>
        <fullName evidence="2">Deaminase</fullName>
    </submittedName>
</protein>
<reference evidence="2 3" key="2">
    <citation type="submission" date="2017-02" db="EMBL/GenBank/DDBJ databases">
        <title>Draft genome sequence of Streptomyces phaeoluteigriseus type strain DSM41896.</title>
        <authorList>
            <person name="Salih T.S."/>
            <person name="Algora Gallardo L."/>
            <person name="Melo Santos T."/>
            <person name="Filgueira Martinez S."/>
            <person name="Herron P.R."/>
        </authorList>
    </citation>
    <scope>NUCLEOTIDE SEQUENCE [LARGE SCALE GENOMIC DNA]</scope>
    <source>
        <strain evidence="2 3">DSM 41896</strain>
    </source>
</reference>
<organism evidence="2 3">
    <name type="scientific">Streptomyces phaeoluteigriseus</name>
    <dbReference type="NCBI Taxonomy" id="114686"/>
    <lineage>
        <taxon>Bacteria</taxon>
        <taxon>Bacillati</taxon>
        <taxon>Actinomycetota</taxon>
        <taxon>Actinomycetes</taxon>
        <taxon>Kitasatosporales</taxon>
        <taxon>Streptomycetaceae</taxon>
        <taxon>Streptomyces</taxon>
        <taxon>Streptomyces aurantiacus group</taxon>
    </lineage>
</organism>
<dbReference type="RefSeq" id="WP_073500231.1">
    <property type="nucleotide sequence ID" value="NZ_MPOH02000068.1"/>
</dbReference>
<dbReference type="GO" id="GO:0009231">
    <property type="term" value="P:riboflavin biosynthetic process"/>
    <property type="evidence" value="ECO:0007669"/>
    <property type="project" value="InterPro"/>
</dbReference>
<dbReference type="EMBL" id="MPOH02000068">
    <property type="protein sequence ID" value="OQD51683.1"/>
    <property type="molecule type" value="Genomic_DNA"/>
</dbReference>
<gene>
    <name evidence="2" type="ORF">BM536_038720</name>
</gene>
<dbReference type="Proteomes" id="UP000184286">
    <property type="component" value="Unassembled WGS sequence"/>
</dbReference>
<evidence type="ECO:0000313" key="3">
    <source>
        <dbReference type="Proteomes" id="UP000184286"/>
    </source>
</evidence>
<dbReference type="PANTHER" id="PTHR38011">
    <property type="entry name" value="DIHYDROFOLATE REDUCTASE FAMILY PROTEIN (AFU_ORTHOLOGUE AFUA_8G06820)"/>
    <property type="match status" value="1"/>
</dbReference>
<dbReference type="Pfam" id="PF01872">
    <property type="entry name" value="RibD_C"/>
    <property type="match status" value="1"/>
</dbReference>
<feature type="domain" description="Bacterial bifunctional deaminase-reductase C-terminal" evidence="1">
    <location>
        <begin position="4"/>
        <end position="180"/>
    </location>
</feature>
<dbReference type="InterPro" id="IPR002734">
    <property type="entry name" value="RibDG_C"/>
</dbReference>
<dbReference type="OrthoDB" id="7949219at2"/>
<proteinExistence type="predicted"/>
<dbReference type="AlphaFoldDB" id="A0A1V6MH97"/>
<sequence>MRDVVLTATISLDGYIEGPDRDISWHRVDEELHQHFNDTLREAGAFLSGRVTHQLMTEFWPTADQDPDASPTVVEFAGIWREKPKFVYSRTWEHADWNTTVVRDVVPKEVRALKEQPGGPLVLSGAHLAAAFLRQGLVDAFRIYVDPVIVGGGTPLFMEGSAPAGLRLVETHTFGNGVVLLSHERQ</sequence>